<evidence type="ECO:0000259" key="3">
    <source>
        <dbReference type="Pfam" id="PF13511"/>
    </source>
</evidence>
<evidence type="ECO:0000313" key="5">
    <source>
        <dbReference type="Proteomes" id="UP000324298"/>
    </source>
</evidence>
<dbReference type="SUPFAM" id="SSF53955">
    <property type="entry name" value="Lysozyme-like"/>
    <property type="match status" value="1"/>
</dbReference>
<dbReference type="InterPro" id="IPR000189">
    <property type="entry name" value="Transglyc_AS"/>
</dbReference>
<organism evidence="4 5">
    <name type="scientific">Oryzomonas rubra</name>
    <dbReference type="NCBI Taxonomy" id="2509454"/>
    <lineage>
        <taxon>Bacteria</taxon>
        <taxon>Pseudomonadati</taxon>
        <taxon>Thermodesulfobacteriota</taxon>
        <taxon>Desulfuromonadia</taxon>
        <taxon>Geobacterales</taxon>
        <taxon>Geobacteraceae</taxon>
        <taxon>Oryzomonas</taxon>
    </lineage>
</organism>
<dbReference type="Pfam" id="PF01464">
    <property type="entry name" value="SLT"/>
    <property type="match status" value="1"/>
</dbReference>
<dbReference type="Proteomes" id="UP000324298">
    <property type="component" value="Unassembled WGS sequence"/>
</dbReference>
<sequence length="208" mass="23268">MRLDRIISRKRIALCVVAGLWFAKLPVMPAHADIYRYEDAEGIVHFTDAPTDKRFKVFMRDLKKDRQLRTKLKFAASVNPAEYDHIIKTYADKYGVNQSLIKAVIHAESGYNPNAVSPKGASGLMQLMPGTAKSLKVSNSLDPKDNVEGGVKYLRFLLDTFRGDVSLAVAAYNAGLNKVARYGGIPPYAETRTYVNRVLSYMQSYQAN</sequence>
<dbReference type="CDD" id="cd00254">
    <property type="entry name" value="LT-like"/>
    <property type="match status" value="1"/>
</dbReference>
<dbReference type="PROSITE" id="PS00922">
    <property type="entry name" value="TRANSGLYCOSYLASE"/>
    <property type="match status" value="1"/>
</dbReference>
<dbReference type="EMBL" id="SRSD01000001">
    <property type="protein sequence ID" value="KAA0895168.1"/>
    <property type="molecule type" value="Genomic_DNA"/>
</dbReference>
<proteinExistence type="inferred from homology"/>
<dbReference type="GO" id="GO:0000270">
    <property type="term" value="P:peptidoglycan metabolic process"/>
    <property type="evidence" value="ECO:0007669"/>
    <property type="project" value="InterPro"/>
</dbReference>
<dbReference type="PANTHER" id="PTHR37423:SF2">
    <property type="entry name" value="MEMBRANE-BOUND LYTIC MUREIN TRANSGLYCOSYLASE C"/>
    <property type="match status" value="1"/>
</dbReference>
<dbReference type="Gene3D" id="1.10.530.10">
    <property type="match status" value="1"/>
</dbReference>
<reference evidence="4 5" key="1">
    <citation type="submission" date="2019-04" db="EMBL/GenBank/DDBJ databases">
        <title>Geobacter ruber sp. nov., ferric-reducing bacteria isolated from paddy soil.</title>
        <authorList>
            <person name="Xu Z."/>
            <person name="Masuda Y."/>
            <person name="Itoh H."/>
            <person name="Senoo K."/>
        </authorList>
    </citation>
    <scope>NUCLEOTIDE SEQUENCE [LARGE SCALE GENOMIC DNA]</scope>
    <source>
        <strain evidence="4 5">Red88</strain>
    </source>
</reference>
<dbReference type="GO" id="GO:0016020">
    <property type="term" value="C:membrane"/>
    <property type="evidence" value="ECO:0007669"/>
    <property type="project" value="InterPro"/>
</dbReference>
<feature type="domain" description="DUF4124" evidence="3">
    <location>
        <begin position="25"/>
        <end position="53"/>
    </location>
</feature>
<evidence type="ECO:0000256" key="1">
    <source>
        <dbReference type="ARBA" id="ARBA00007734"/>
    </source>
</evidence>
<dbReference type="InterPro" id="IPR025392">
    <property type="entry name" value="DUF4124"/>
</dbReference>
<protein>
    <submittedName>
        <fullName evidence="4">DUF4124 domain-containing protein</fullName>
    </submittedName>
</protein>
<dbReference type="PANTHER" id="PTHR37423">
    <property type="entry name" value="SOLUBLE LYTIC MUREIN TRANSGLYCOSYLASE-RELATED"/>
    <property type="match status" value="1"/>
</dbReference>
<dbReference type="GO" id="GO:0008933">
    <property type="term" value="F:peptidoglycan lytic transglycosylase activity"/>
    <property type="evidence" value="ECO:0007669"/>
    <property type="project" value="InterPro"/>
</dbReference>
<feature type="domain" description="Transglycosylase SLT" evidence="2">
    <location>
        <begin position="87"/>
        <end position="185"/>
    </location>
</feature>
<comment type="similarity">
    <text evidence="1">Belongs to the transglycosylase Slt family.</text>
</comment>
<keyword evidence="5" id="KW-1185">Reference proteome</keyword>
<name>A0A5A9XSD3_9BACT</name>
<accession>A0A5A9XSD3</accession>
<comment type="caution">
    <text evidence="4">The sequence shown here is derived from an EMBL/GenBank/DDBJ whole genome shotgun (WGS) entry which is preliminary data.</text>
</comment>
<gene>
    <name evidence="4" type="ORF">ET418_01210</name>
</gene>
<dbReference type="InterPro" id="IPR023346">
    <property type="entry name" value="Lysozyme-like_dom_sf"/>
</dbReference>
<dbReference type="InterPro" id="IPR008258">
    <property type="entry name" value="Transglycosylase_SLT_dom_1"/>
</dbReference>
<dbReference type="AlphaFoldDB" id="A0A5A9XSD3"/>
<dbReference type="Pfam" id="PF13511">
    <property type="entry name" value="DUF4124"/>
    <property type="match status" value="1"/>
</dbReference>
<evidence type="ECO:0000259" key="2">
    <source>
        <dbReference type="Pfam" id="PF01464"/>
    </source>
</evidence>
<evidence type="ECO:0000313" key="4">
    <source>
        <dbReference type="EMBL" id="KAA0895168.1"/>
    </source>
</evidence>